<dbReference type="Gene3D" id="2.60.120.330">
    <property type="entry name" value="B-lactam Antibiotic, Isopenicillin N Synthase, Chain"/>
    <property type="match status" value="1"/>
</dbReference>
<dbReference type="Pfam" id="PF05118">
    <property type="entry name" value="Asp_Arg_Hydrox"/>
    <property type="match status" value="1"/>
</dbReference>
<comment type="caution">
    <text evidence="2">The sequence shown here is derived from an EMBL/GenBank/DDBJ whole genome shotgun (WGS) entry which is preliminary data.</text>
</comment>
<feature type="domain" description="Aspartyl/asparaginy/proline hydroxylase" evidence="1">
    <location>
        <begin position="95"/>
        <end position="185"/>
    </location>
</feature>
<organism evidence="2 3">
    <name type="scientific">Dokdonella fugitiva</name>
    <dbReference type="NCBI Taxonomy" id="328517"/>
    <lineage>
        <taxon>Bacteria</taxon>
        <taxon>Pseudomonadati</taxon>
        <taxon>Pseudomonadota</taxon>
        <taxon>Gammaproteobacteria</taxon>
        <taxon>Lysobacterales</taxon>
        <taxon>Rhodanobacteraceae</taxon>
        <taxon>Dokdonella</taxon>
    </lineage>
</organism>
<dbReference type="EMBL" id="SLWQ01000004">
    <property type="protein sequence ID" value="TCO40774.1"/>
    <property type="molecule type" value="Genomic_DNA"/>
</dbReference>
<sequence length="198" mass="21874">MNLPMVAGTLRFPDRVRLPLAFDVPSLLADVTALQADDWIAHFVTQNYAGDWSVVPLRAPAGETHPIRMIYSDPSATEWVDTPWLDRAPALRHAIALFDCPVTVARLMRLAPGSCIHEHSDHDLMAETGVARVHVPITTNPGVTFVLNGTPVAMRPGEAWYLRLADPHSVRNEGSSDRVHLVLDLHVNAWLERLLASS</sequence>
<dbReference type="GO" id="GO:0051213">
    <property type="term" value="F:dioxygenase activity"/>
    <property type="evidence" value="ECO:0007669"/>
    <property type="project" value="UniProtKB-KW"/>
</dbReference>
<dbReference type="SUPFAM" id="SSF51197">
    <property type="entry name" value="Clavaminate synthase-like"/>
    <property type="match status" value="1"/>
</dbReference>
<evidence type="ECO:0000313" key="3">
    <source>
        <dbReference type="Proteomes" id="UP000294862"/>
    </source>
</evidence>
<dbReference type="RefSeq" id="WP_199222751.1">
    <property type="nucleotide sequence ID" value="NZ_JACGXM010000003.1"/>
</dbReference>
<evidence type="ECO:0000313" key="2">
    <source>
        <dbReference type="EMBL" id="TCO40774.1"/>
    </source>
</evidence>
<evidence type="ECO:0000259" key="1">
    <source>
        <dbReference type="Pfam" id="PF05118"/>
    </source>
</evidence>
<reference evidence="2 3" key="1">
    <citation type="journal article" date="2015" name="Stand. Genomic Sci.">
        <title>Genomic Encyclopedia of Bacterial and Archaeal Type Strains, Phase III: the genomes of soil and plant-associated and newly described type strains.</title>
        <authorList>
            <person name="Whitman W.B."/>
            <person name="Woyke T."/>
            <person name="Klenk H.P."/>
            <person name="Zhou Y."/>
            <person name="Lilburn T.G."/>
            <person name="Beck B.J."/>
            <person name="De Vos P."/>
            <person name="Vandamme P."/>
            <person name="Eisen J.A."/>
            <person name="Garrity G."/>
            <person name="Hugenholtz P."/>
            <person name="Kyrpides N.C."/>
        </authorList>
    </citation>
    <scope>NUCLEOTIDE SEQUENCE [LARGE SCALE GENOMIC DNA]</scope>
    <source>
        <strain evidence="2 3">A3</strain>
    </source>
</reference>
<proteinExistence type="predicted"/>
<protein>
    <submittedName>
        <fullName evidence="2">Quercetin dioxygenase-like cupin family protein</fullName>
    </submittedName>
</protein>
<keyword evidence="3" id="KW-1185">Reference proteome</keyword>
<dbReference type="InterPro" id="IPR027443">
    <property type="entry name" value="IPNS-like_sf"/>
</dbReference>
<keyword evidence="2" id="KW-0223">Dioxygenase</keyword>
<accession>A0A4R2I8S8</accession>
<dbReference type="InterPro" id="IPR007803">
    <property type="entry name" value="Asp/Arg/Pro-Hydrxlase"/>
</dbReference>
<dbReference type="AlphaFoldDB" id="A0A4R2I8S8"/>
<name>A0A4R2I8S8_9GAMM</name>
<keyword evidence="2" id="KW-0560">Oxidoreductase</keyword>
<gene>
    <name evidence="2" type="ORF">EV148_104135</name>
</gene>
<dbReference type="Proteomes" id="UP000294862">
    <property type="component" value="Unassembled WGS sequence"/>
</dbReference>